<dbReference type="Proteomes" id="UP000016931">
    <property type="component" value="Unassembled WGS sequence"/>
</dbReference>
<dbReference type="HOGENOM" id="CLU_555708_0_0_1"/>
<dbReference type="EMBL" id="KB456262">
    <property type="protein sequence ID" value="EMF14305.1"/>
    <property type="molecule type" value="Genomic_DNA"/>
</dbReference>
<gene>
    <name evidence="2" type="ORF">SEPMUDRAFT_162457</name>
</gene>
<protein>
    <submittedName>
        <fullName evidence="2">Uncharacterized protein</fullName>
    </submittedName>
</protein>
<reference evidence="2 3" key="1">
    <citation type="journal article" date="2012" name="PLoS Pathog.">
        <title>Diverse lifestyles and strategies of plant pathogenesis encoded in the genomes of eighteen Dothideomycetes fungi.</title>
        <authorList>
            <person name="Ohm R.A."/>
            <person name="Feau N."/>
            <person name="Henrissat B."/>
            <person name="Schoch C.L."/>
            <person name="Horwitz B.A."/>
            <person name="Barry K.W."/>
            <person name="Condon B.J."/>
            <person name="Copeland A.C."/>
            <person name="Dhillon B."/>
            <person name="Glaser F."/>
            <person name="Hesse C.N."/>
            <person name="Kosti I."/>
            <person name="LaButti K."/>
            <person name="Lindquist E.A."/>
            <person name="Lucas S."/>
            <person name="Salamov A.A."/>
            <person name="Bradshaw R.E."/>
            <person name="Ciuffetti L."/>
            <person name="Hamelin R.C."/>
            <person name="Kema G.H.J."/>
            <person name="Lawrence C."/>
            <person name="Scott J.A."/>
            <person name="Spatafora J.W."/>
            <person name="Turgeon B.G."/>
            <person name="de Wit P.J.G.M."/>
            <person name="Zhong S."/>
            <person name="Goodwin S.B."/>
            <person name="Grigoriev I.V."/>
        </authorList>
    </citation>
    <scope>NUCLEOTIDE SEQUENCE [LARGE SCALE GENOMIC DNA]</scope>
    <source>
        <strain evidence="2 3">SO2202</strain>
    </source>
</reference>
<dbReference type="AlphaFoldDB" id="M3D822"/>
<dbReference type="RefSeq" id="XP_016762426.1">
    <property type="nucleotide sequence ID" value="XM_016908005.1"/>
</dbReference>
<evidence type="ECO:0000256" key="1">
    <source>
        <dbReference type="SAM" id="MobiDB-lite"/>
    </source>
</evidence>
<evidence type="ECO:0000313" key="2">
    <source>
        <dbReference type="EMBL" id="EMF14305.1"/>
    </source>
</evidence>
<proteinExistence type="predicted"/>
<sequence length="491" mass="54836">MAEADWPLRDGPRRAANGSACGYASQGLNDGLESLHLLDHLDSPQLTLHDFHKFQQSPPRRPSPELEYRRLRRKPSTEDLTSAHTPHTDPTVCWPDNPVWTPSLILPRTPHTTSHSNFSPPSSLHYRPLTPCPRTYTASPSLSSTVDTLQSSLFHTPISRGRSRVEPDDEDQTLDYLEPLRTKRKFDSLKRAKRLPHTRGGSGTQLGEPWEVYAAVYSLPEDAQKVGGEEELKLKKGKSVRFQKDTGKQTFVSQASAEQSQSTRGDQPKTSSVSLSRLNWPWPPSHDNWQGTFGHLNTVTPPLTPATILYRGASFDVLNPHASLVLGSPALETPAEIDGLLDSYFEDHDHPAQDIMQNNTTDRESSPPLSQMPSENSRRILYEDAETAHRNILRTRGNDIAQVSALPKGLVANRSGQRPYSDPFDLTLSENSSRSTLPNVDQVLKEGRRDDATRMQPLGLGITDPDDTHAYVTDRSRRFHLKSTLTRCCSI</sequence>
<dbReference type="eggNOG" id="ENOG502SGVE">
    <property type="taxonomic scope" value="Eukaryota"/>
</dbReference>
<name>M3D822_SPHMS</name>
<feature type="compositionally biased region" description="Basic and acidic residues" evidence="1">
    <location>
        <begin position="1"/>
        <end position="13"/>
    </location>
</feature>
<dbReference type="OrthoDB" id="5353066at2759"/>
<evidence type="ECO:0000313" key="3">
    <source>
        <dbReference type="Proteomes" id="UP000016931"/>
    </source>
</evidence>
<feature type="region of interest" description="Disordered" evidence="1">
    <location>
        <begin position="352"/>
        <end position="376"/>
    </location>
</feature>
<keyword evidence="3" id="KW-1185">Reference proteome</keyword>
<organism evidence="2 3">
    <name type="scientific">Sphaerulina musiva (strain SO2202)</name>
    <name type="common">Poplar stem canker fungus</name>
    <name type="synonym">Septoria musiva</name>
    <dbReference type="NCBI Taxonomy" id="692275"/>
    <lineage>
        <taxon>Eukaryota</taxon>
        <taxon>Fungi</taxon>
        <taxon>Dikarya</taxon>
        <taxon>Ascomycota</taxon>
        <taxon>Pezizomycotina</taxon>
        <taxon>Dothideomycetes</taxon>
        <taxon>Dothideomycetidae</taxon>
        <taxon>Mycosphaerellales</taxon>
        <taxon>Mycosphaerellaceae</taxon>
        <taxon>Sphaerulina</taxon>
    </lineage>
</organism>
<dbReference type="GeneID" id="27905142"/>
<feature type="region of interest" description="Disordered" evidence="1">
    <location>
        <begin position="1"/>
        <end position="26"/>
    </location>
</feature>
<accession>M3D822</accession>
<feature type="region of interest" description="Disordered" evidence="1">
    <location>
        <begin position="245"/>
        <end position="276"/>
    </location>
</feature>
<feature type="compositionally biased region" description="Polar residues" evidence="1">
    <location>
        <begin position="248"/>
        <end position="276"/>
    </location>
</feature>